<evidence type="ECO:0000313" key="3">
    <source>
        <dbReference type="Proteomes" id="UP000316603"/>
    </source>
</evidence>
<accession>A0A561THG1</accession>
<organism evidence="2 3">
    <name type="scientific">Streptomyces capillispiralis</name>
    <dbReference type="NCBI Taxonomy" id="68182"/>
    <lineage>
        <taxon>Bacteria</taxon>
        <taxon>Bacillati</taxon>
        <taxon>Actinomycetota</taxon>
        <taxon>Actinomycetes</taxon>
        <taxon>Kitasatosporales</taxon>
        <taxon>Streptomycetaceae</taxon>
        <taxon>Streptomyces</taxon>
    </lineage>
</organism>
<evidence type="ECO:0000313" key="2">
    <source>
        <dbReference type="EMBL" id="TWF86553.1"/>
    </source>
</evidence>
<sequence length="309" mass="34095">MPVPSLPRVEAPTDITGGPAVHGTPTPPHDRGSGHGNPPPPARTRDTYEPYYTRITTLSADCTGMIGRMTTKVGPRPDGDWTERLGWAHGLIAPDPVDRAAALAHLADARAEVRAARARYHEAWRRTAGPGHGPRHRDPALAAAQRAYDDAASRCLPEALWNTPVTGGIATWPGLPFALLFLEWEARCPQDWTEHAKAWGTKQKLIRELSAGGHDAAVTAVLVGLVDLVVRRAYRWKDREYVRLARAVDGADLRGRLDRARQSDDPWAQLHARYVLWLLDRPATPNTRHVWHTWLTATDTQAPSSTRPA</sequence>
<dbReference type="AlphaFoldDB" id="A0A561THG1"/>
<feature type="region of interest" description="Disordered" evidence="1">
    <location>
        <begin position="1"/>
        <end position="48"/>
    </location>
</feature>
<dbReference type="Proteomes" id="UP000316603">
    <property type="component" value="Unassembled WGS sequence"/>
</dbReference>
<name>A0A561THG1_9ACTN</name>
<gene>
    <name evidence="2" type="ORF">FHX78_113524</name>
</gene>
<evidence type="ECO:0000256" key="1">
    <source>
        <dbReference type="SAM" id="MobiDB-lite"/>
    </source>
</evidence>
<dbReference type="EMBL" id="VIWV01000001">
    <property type="protein sequence ID" value="TWF86553.1"/>
    <property type="molecule type" value="Genomic_DNA"/>
</dbReference>
<comment type="caution">
    <text evidence="2">The sequence shown here is derived from an EMBL/GenBank/DDBJ whole genome shotgun (WGS) entry which is preliminary data.</text>
</comment>
<keyword evidence="3" id="KW-1185">Reference proteome</keyword>
<reference evidence="2 3" key="1">
    <citation type="submission" date="2019-06" db="EMBL/GenBank/DDBJ databases">
        <title>Sequencing the genomes of 1000 actinobacteria strains.</title>
        <authorList>
            <person name="Klenk H.-P."/>
        </authorList>
    </citation>
    <scope>NUCLEOTIDE SEQUENCE [LARGE SCALE GENOMIC DNA]</scope>
    <source>
        <strain evidence="2 3">DSM 41695</strain>
    </source>
</reference>
<proteinExistence type="predicted"/>
<protein>
    <submittedName>
        <fullName evidence="2">Uncharacterized protein</fullName>
    </submittedName>
</protein>